<dbReference type="AlphaFoldDB" id="A0A0D2PKH7"/>
<feature type="domain" description="Major facilitator superfamily (MFS) profile" evidence="6">
    <location>
        <begin position="33"/>
        <end position="519"/>
    </location>
</feature>
<dbReference type="InterPro" id="IPR020846">
    <property type="entry name" value="MFS_dom"/>
</dbReference>
<feature type="transmembrane region" description="Helical" evidence="5">
    <location>
        <begin position="67"/>
        <end position="85"/>
    </location>
</feature>
<dbReference type="OMA" id="HETDENW"/>
<feature type="transmembrane region" description="Helical" evidence="5">
    <location>
        <begin position="223"/>
        <end position="247"/>
    </location>
</feature>
<dbReference type="PANTHER" id="PTHR23501:SF102">
    <property type="entry name" value="DRUG TRANSPORTER, PUTATIVE (AFU_ORTHOLOGUE AFUA_3G08530)-RELATED"/>
    <property type="match status" value="1"/>
</dbReference>
<dbReference type="PANTHER" id="PTHR23501">
    <property type="entry name" value="MAJOR FACILITATOR SUPERFAMILY"/>
    <property type="match status" value="1"/>
</dbReference>
<dbReference type="PROSITE" id="PS50850">
    <property type="entry name" value="MFS"/>
    <property type="match status" value="1"/>
</dbReference>
<feature type="transmembrane region" description="Helical" evidence="5">
    <location>
        <begin position="492"/>
        <end position="511"/>
    </location>
</feature>
<reference evidence="8" key="1">
    <citation type="submission" date="2014-04" db="EMBL/GenBank/DDBJ databases">
        <title>Evolutionary Origins and Diversification of the Mycorrhizal Mutualists.</title>
        <authorList>
            <consortium name="DOE Joint Genome Institute"/>
            <consortium name="Mycorrhizal Genomics Consortium"/>
            <person name="Kohler A."/>
            <person name="Kuo A."/>
            <person name="Nagy L.G."/>
            <person name="Floudas D."/>
            <person name="Copeland A."/>
            <person name="Barry K.W."/>
            <person name="Cichocki N."/>
            <person name="Veneault-Fourrey C."/>
            <person name="LaButti K."/>
            <person name="Lindquist E.A."/>
            <person name="Lipzen A."/>
            <person name="Lundell T."/>
            <person name="Morin E."/>
            <person name="Murat C."/>
            <person name="Riley R."/>
            <person name="Ohm R."/>
            <person name="Sun H."/>
            <person name="Tunlid A."/>
            <person name="Henrissat B."/>
            <person name="Grigoriev I.V."/>
            <person name="Hibbett D.S."/>
            <person name="Martin F."/>
        </authorList>
    </citation>
    <scope>NUCLEOTIDE SEQUENCE [LARGE SCALE GENOMIC DNA]</scope>
    <source>
        <strain evidence="8">FD-334 SS-4</strain>
    </source>
</reference>
<dbReference type="PRINTS" id="PR01036">
    <property type="entry name" value="TCRTETB"/>
</dbReference>
<comment type="subcellular location">
    <subcellularLocation>
        <location evidence="1">Membrane</location>
        <topology evidence="1">Multi-pass membrane protein</topology>
    </subcellularLocation>
</comment>
<gene>
    <name evidence="7" type="ORF">HYPSUDRAFT_176882</name>
</gene>
<dbReference type="OrthoDB" id="3437016at2759"/>
<evidence type="ECO:0000313" key="8">
    <source>
        <dbReference type="Proteomes" id="UP000054270"/>
    </source>
</evidence>
<evidence type="ECO:0000256" key="4">
    <source>
        <dbReference type="ARBA" id="ARBA00023136"/>
    </source>
</evidence>
<feature type="transmembrane region" description="Helical" evidence="5">
    <location>
        <begin position="384"/>
        <end position="406"/>
    </location>
</feature>
<feature type="transmembrane region" description="Helical" evidence="5">
    <location>
        <begin position="185"/>
        <end position="203"/>
    </location>
</feature>
<dbReference type="InterPro" id="IPR036259">
    <property type="entry name" value="MFS_trans_sf"/>
</dbReference>
<keyword evidence="8" id="KW-1185">Reference proteome</keyword>
<dbReference type="EMBL" id="KN817520">
    <property type="protein sequence ID" value="KJA28901.1"/>
    <property type="molecule type" value="Genomic_DNA"/>
</dbReference>
<feature type="transmembrane region" description="Helical" evidence="5">
    <location>
        <begin position="254"/>
        <end position="272"/>
    </location>
</feature>
<feature type="transmembrane region" description="Helical" evidence="5">
    <location>
        <begin position="97"/>
        <end position="115"/>
    </location>
</feature>
<keyword evidence="4 5" id="KW-0472">Membrane</keyword>
<feature type="transmembrane region" description="Helical" evidence="5">
    <location>
        <begin position="359"/>
        <end position="377"/>
    </location>
</feature>
<dbReference type="Proteomes" id="UP000054270">
    <property type="component" value="Unassembled WGS sequence"/>
</dbReference>
<evidence type="ECO:0000256" key="1">
    <source>
        <dbReference type="ARBA" id="ARBA00004141"/>
    </source>
</evidence>
<dbReference type="SUPFAM" id="SSF103473">
    <property type="entry name" value="MFS general substrate transporter"/>
    <property type="match status" value="1"/>
</dbReference>
<organism evidence="7 8">
    <name type="scientific">Hypholoma sublateritium (strain FD-334 SS-4)</name>
    <dbReference type="NCBI Taxonomy" id="945553"/>
    <lineage>
        <taxon>Eukaryota</taxon>
        <taxon>Fungi</taxon>
        <taxon>Dikarya</taxon>
        <taxon>Basidiomycota</taxon>
        <taxon>Agaricomycotina</taxon>
        <taxon>Agaricomycetes</taxon>
        <taxon>Agaricomycetidae</taxon>
        <taxon>Agaricales</taxon>
        <taxon>Agaricineae</taxon>
        <taxon>Strophariaceae</taxon>
        <taxon>Hypholoma</taxon>
    </lineage>
</organism>
<protein>
    <recommendedName>
        <fullName evidence="6">Major facilitator superfamily (MFS) profile domain-containing protein</fullName>
    </recommendedName>
</protein>
<feature type="transmembrane region" description="Helical" evidence="5">
    <location>
        <begin position="30"/>
        <end position="55"/>
    </location>
</feature>
<evidence type="ECO:0000259" key="6">
    <source>
        <dbReference type="PROSITE" id="PS50850"/>
    </source>
</evidence>
<proteinExistence type="predicted"/>
<dbReference type="GO" id="GO:0005886">
    <property type="term" value="C:plasma membrane"/>
    <property type="evidence" value="ECO:0007669"/>
    <property type="project" value="TreeGrafter"/>
</dbReference>
<evidence type="ECO:0000256" key="3">
    <source>
        <dbReference type="ARBA" id="ARBA00022989"/>
    </source>
</evidence>
<dbReference type="Pfam" id="PF07690">
    <property type="entry name" value="MFS_1"/>
    <property type="match status" value="1"/>
</dbReference>
<feature type="transmembrane region" description="Helical" evidence="5">
    <location>
        <begin position="153"/>
        <end position="173"/>
    </location>
</feature>
<name>A0A0D2PKH7_HYPSF</name>
<evidence type="ECO:0000313" key="7">
    <source>
        <dbReference type="EMBL" id="KJA28901.1"/>
    </source>
</evidence>
<dbReference type="GO" id="GO:0022857">
    <property type="term" value="F:transmembrane transporter activity"/>
    <property type="evidence" value="ECO:0007669"/>
    <property type="project" value="InterPro"/>
</dbReference>
<feature type="transmembrane region" description="Helical" evidence="5">
    <location>
        <begin position="328"/>
        <end position="347"/>
    </location>
</feature>
<sequence length="542" mass="57818">MPPDIQSSTDVTVATPNVAPTSRPPKGLDFWLILVSLCITLWLYALELTAVSTALPTIASALHATQFVWVGSAYALASTAFLPMSGGLAEVFGRKPAVLLCIFLFSAGSAICGAAQNMDMMIAGRTVQGLGGGGIQALAYIILADLVSLEERGVYTGIYGITFCTACFIGPVVGGSLASQGSWRWLFYLNLPIAGLAALVVFFCMHLPSPPGGFWQKVGRLDWIGNFMVVASTTSCTIALTWGGVIAPWNSAKVLVPLILGLCGLLCFIFYEAKWAKYPLTPWAVISNRTSISGYLQTFFVAIIALGSVYFIPVYYQACKNASPVRSGVLLLGLSSLAPAFIIAGVSVKRTLRYRPQMYLGWCLIMLGLGLMSTLKADSTIAKAVGFSILLGIGIGLEYSTTVFPVQAPLPVTLNAPSLAFLLFIRSFATVWGITIGSTVVQNQLNVHLPAQFLAQVPQGVSATYALIPQIPSFPPAEAEAVREAFANGLQVFWEVLIGIAGMGLLSSLLMKGLPLSSLTDEKWDLQQKQAFAEKETEALVD</sequence>
<dbReference type="InterPro" id="IPR011701">
    <property type="entry name" value="MFS"/>
</dbReference>
<feature type="transmembrane region" description="Helical" evidence="5">
    <location>
        <begin position="292"/>
        <end position="316"/>
    </location>
</feature>
<keyword evidence="2 5" id="KW-0812">Transmembrane</keyword>
<accession>A0A0D2PKH7</accession>
<keyword evidence="3 5" id="KW-1133">Transmembrane helix</keyword>
<evidence type="ECO:0000256" key="2">
    <source>
        <dbReference type="ARBA" id="ARBA00022692"/>
    </source>
</evidence>
<evidence type="ECO:0000256" key="5">
    <source>
        <dbReference type="SAM" id="Phobius"/>
    </source>
</evidence>
<feature type="transmembrane region" description="Helical" evidence="5">
    <location>
        <begin position="127"/>
        <end position="147"/>
    </location>
</feature>
<dbReference type="Gene3D" id="1.20.1720.10">
    <property type="entry name" value="Multidrug resistance protein D"/>
    <property type="match status" value="1"/>
</dbReference>
<feature type="transmembrane region" description="Helical" evidence="5">
    <location>
        <begin position="418"/>
        <end position="441"/>
    </location>
</feature>
<dbReference type="STRING" id="945553.A0A0D2PKH7"/>